<proteinExistence type="predicted"/>
<dbReference type="AlphaFoldDB" id="A0A9W9DNE9"/>
<sequence>MSTTFCSSKSSLTERYHQSNSTSTPTTPSEHRWSDVVPPKTALKFAVVWDSDDLLVFSGGELLEDSRTEELLLRSPLSPSDACSQVHSVGYSTVPLSDQSSTLLYFRENMGSVLAANTPPPTSDSEKRMIWGRTQTSSTLEGLDVYLRGSLLGQAHRNDRYYSCLDELDGQFEFDPRTSFAKEYSRNVEEKEIVDDAVTDEGFFEVHIPRQRQVLAKSHLKYHRVQNPLALSRSRMTAPRQFGLP</sequence>
<dbReference type="OrthoDB" id="3226552at2759"/>
<dbReference type="Proteomes" id="UP001150266">
    <property type="component" value="Unassembled WGS sequence"/>
</dbReference>
<evidence type="ECO:0000313" key="1">
    <source>
        <dbReference type="EMBL" id="KAJ4477273.1"/>
    </source>
</evidence>
<reference evidence="1" key="1">
    <citation type="submission" date="2022-08" db="EMBL/GenBank/DDBJ databases">
        <title>A Global Phylogenomic Analysis of the Shiitake Genus Lentinula.</title>
        <authorList>
            <consortium name="DOE Joint Genome Institute"/>
            <person name="Sierra-Patev S."/>
            <person name="Min B."/>
            <person name="Naranjo-Ortiz M."/>
            <person name="Looney B."/>
            <person name="Konkel Z."/>
            <person name="Slot J.C."/>
            <person name="Sakamoto Y."/>
            <person name="Steenwyk J.L."/>
            <person name="Rokas A."/>
            <person name="Carro J."/>
            <person name="Camarero S."/>
            <person name="Ferreira P."/>
            <person name="Molpeceres G."/>
            <person name="Ruiz-Duenas F.J."/>
            <person name="Serrano A."/>
            <person name="Henrissat B."/>
            <person name="Drula E."/>
            <person name="Hughes K.W."/>
            <person name="Mata J.L."/>
            <person name="Ishikawa N.K."/>
            <person name="Vargas-Isla R."/>
            <person name="Ushijima S."/>
            <person name="Smith C.A."/>
            <person name="Ahrendt S."/>
            <person name="Andreopoulos W."/>
            <person name="He G."/>
            <person name="Labutti K."/>
            <person name="Lipzen A."/>
            <person name="Ng V."/>
            <person name="Riley R."/>
            <person name="Sandor L."/>
            <person name="Barry K."/>
            <person name="Martinez A.T."/>
            <person name="Xiao Y."/>
            <person name="Gibbons J.G."/>
            <person name="Terashima K."/>
            <person name="Grigoriev I.V."/>
            <person name="Hibbett D.S."/>
        </authorList>
    </citation>
    <scope>NUCLEOTIDE SEQUENCE</scope>
    <source>
        <strain evidence="1">JLM2183</strain>
    </source>
</reference>
<gene>
    <name evidence="1" type="ORF">J3R30DRAFT_196912</name>
</gene>
<keyword evidence="2" id="KW-1185">Reference proteome</keyword>
<evidence type="ECO:0000313" key="2">
    <source>
        <dbReference type="Proteomes" id="UP001150266"/>
    </source>
</evidence>
<dbReference type="EMBL" id="JAOTPV010000010">
    <property type="protein sequence ID" value="KAJ4477273.1"/>
    <property type="molecule type" value="Genomic_DNA"/>
</dbReference>
<name>A0A9W9DNE9_9AGAR</name>
<organism evidence="1 2">
    <name type="scientific">Lentinula aciculospora</name>
    <dbReference type="NCBI Taxonomy" id="153920"/>
    <lineage>
        <taxon>Eukaryota</taxon>
        <taxon>Fungi</taxon>
        <taxon>Dikarya</taxon>
        <taxon>Basidiomycota</taxon>
        <taxon>Agaricomycotina</taxon>
        <taxon>Agaricomycetes</taxon>
        <taxon>Agaricomycetidae</taxon>
        <taxon>Agaricales</taxon>
        <taxon>Marasmiineae</taxon>
        <taxon>Omphalotaceae</taxon>
        <taxon>Lentinula</taxon>
    </lineage>
</organism>
<accession>A0A9W9DNE9</accession>
<comment type="caution">
    <text evidence="1">The sequence shown here is derived from an EMBL/GenBank/DDBJ whole genome shotgun (WGS) entry which is preliminary data.</text>
</comment>
<protein>
    <submittedName>
        <fullName evidence="1">Uncharacterized protein</fullName>
    </submittedName>
</protein>